<reference evidence="1" key="1">
    <citation type="submission" date="2018-05" db="EMBL/GenBank/DDBJ databases">
        <title>Draft genome of Mucuna pruriens seed.</title>
        <authorList>
            <person name="Nnadi N.E."/>
            <person name="Vos R."/>
            <person name="Hasami M.H."/>
            <person name="Devisetty U.K."/>
            <person name="Aguiy J.C."/>
        </authorList>
    </citation>
    <scope>NUCLEOTIDE SEQUENCE [LARGE SCALE GENOMIC DNA]</scope>
    <source>
        <strain evidence="1">JCA_2017</strain>
    </source>
</reference>
<dbReference type="AlphaFoldDB" id="A0A371EBE7"/>
<accession>A0A371EBE7</accession>
<dbReference type="Proteomes" id="UP000257109">
    <property type="component" value="Unassembled WGS sequence"/>
</dbReference>
<evidence type="ECO:0000313" key="2">
    <source>
        <dbReference type="Proteomes" id="UP000257109"/>
    </source>
</evidence>
<evidence type="ECO:0000313" key="1">
    <source>
        <dbReference type="EMBL" id="RDX63357.1"/>
    </source>
</evidence>
<proteinExistence type="predicted"/>
<feature type="non-terminal residue" evidence="1">
    <location>
        <position position="1"/>
    </location>
</feature>
<gene>
    <name evidence="1" type="ORF">CR513_58233</name>
</gene>
<organism evidence="1 2">
    <name type="scientific">Mucuna pruriens</name>
    <name type="common">Velvet bean</name>
    <name type="synonym">Dolichos pruriens</name>
    <dbReference type="NCBI Taxonomy" id="157652"/>
    <lineage>
        <taxon>Eukaryota</taxon>
        <taxon>Viridiplantae</taxon>
        <taxon>Streptophyta</taxon>
        <taxon>Embryophyta</taxon>
        <taxon>Tracheophyta</taxon>
        <taxon>Spermatophyta</taxon>
        <taxon>Magnoliopsida</taxon>
        <taxon>eudicotyledons</taxon>
        <taxon>Gunneridae</taxon>
        <taxon>Pentapetalae</taxon>
        <taxon>rosids</taxon>
        <taxon>fabids</taxon>
        <taxon>Fabales</taxon>
        <taxon>Fabaceae</taxon>
        <taxon>Papilionoideae</taxon>
        <taxon>50 kb inversion clade</taxon>
        <taxon>NPAAA clade</taxon>
        <taxon>indigoferoid/millettioid clade</taxon>
        <taxon>Phaseoleae</taxon>
        <taxon>Mucuna</taxon>
    </lineage>
</organism>
<keyword evidence="2" id="KW-1185">Reference proteome</keyword>
<dbReference type="EMBL" id="QJKJ01014949">
    <property type="protein sequence ID" value="RDX63357.1"/>
    <property type="molecule type" value="Genomic_DNA"/>
</dbReference>
<name>A0A371EBE7_MUCPR</name>
<comment type="caution">
    <text evidence="1">The sequence shown here is derived from an EMBL/GenBank/DDBJ whole genome shotgun (WGS) entry which is preliminary data.</text>
</comment>
<protein>
    <submittedName>
        <fullName evidence="1">Uncharacterized protein</fullName>
    </submittedName>
</protein>
<sequence>MGPKEKSWEKLPFPSALALSRSTLPFMSWTFDPHIAASWADPRFTLNPTPAGYIEEDKEALKTSF</sequence>